<evidence type="ECO:0000313" key="2">
    <source>
        <dbReference type="EMBL" id="SBP77453.1"/>
    </source>
</evidence>
<feature type="non-terminal residue" evidence="2">
    <location>
        <position position="1"/>
    </location>
</feature>
<reference evidence="2" key="2">
    <citation type="submission" date="2016-06" db="EMBL/GenBank/DDBJ databases">
        <title>The genome of a short-lived fish provides insights into sex chromosome evolution and the genetic control of aging.</title>
        <authorList>
            <person name="Reichwald K."/>
            <person name="Felder M."/>
            <person name="Petzold A."/>
            <person name="Koch P."/>
            <person name="Groth M."/>
            <person name="Platzer M."/>
        </authorList>
    </citation>
    <scope>NUCLEOTIDE SEQUENCE</scope>
    <source>
        <tissue evidence="2">Brain</tissue>
    </source>
</reference>
<evidence type="ECO:0000256" key="1">
    <source>
        <dbReference type="SAM" id="MobiDB-lite"/>
    </source>
</evidence>
<feature type="compositionally biased region" description="Basic residues" evidence="1">
    <location>
        <begin position="57"/>
        <end position="67"/>
    </location>
</feature>
<organism evidence="2">
    <name type="scientific">Nothobranchius kadleci</name>
    <name type="common">African annual killifish</name>
    <dbReference type="NCBI Taxonomy" id="1051664"/>
    <lineage>
        <taxon>Eukaryota</taxon>
        <taxon>Metazoa</taxon>
        <taxon>Chordata</taxon>
        <taxon>Craniata</taxon>
        <taxon>Vertebrata</taxon>
        <taxon>Euteleostomi</taxon>
        <taxon>Actinopterygii</taxon>
        <taxon>Neopterygii</taxon>
        <taxon>Teleostei</taxon>
        <taxon>Neoteleostei</taxon>
        <taxon>Acanthomorphata</taxon>
        <taxon>Ovalentaria</taxon>
        <taxon>Atherinomorphae</taxon>
        <taxon>Cyprinodontiformes</taxon>
        <taxon>Nothobranchiidae</taxon>
        <taxon>Nothobranchius</taxon>
    </lineage>
</organism>
<reference evidence="2" key="1">
    <citation type="submission" date="2016-05" db="EMBL/GenBank/DDBJ databases">
        <authorList>
            <person name="Lavstsen T."/>
            <person name="Jespersen J.S."/>
        </authorList>
    </citation>
    <scope>NUCLEOTIDE SEQUENCE</scope>
    <source>
        <tissue evidence="2">Brain</tissue>
    </source>
</reference>
<dbReference type="AlphaFoldDB" id="A0A1A8CEG7"/>
<sequence length="110" mass="12072">LCFTASEKASTLINNRIMILLHKYNLFLLCLPLRHILPGGTQSPGSSHDSRSPCCVHRGRGGHSRGHTGIRSHTLTVWQSLGTHWVLPSQASSGEIGTCLQDFNLTALWI</sequence>
<feature type="region of interest" description="Disordered" evidence="1">
    <location>
        <begin position="42"/>
        <end position="67"/>
    </location>
</feature>
<name>A0A1A8CEG7_NOTKA</name>
<protein>
    <submittedName>
        <fullName evidence="2">LSM domain containing 1</fullName>
    </submittedName>
</protein>
<accession>A0A1A8CEG7</accession>
<gene>
    <name evidence="2" type="primary">LSMD1</name>
</gene>
<dbReference type="EMBL" id="HADZ01013512">
    <property type="protein sequence ID" value="SBP77453.1"/>
    <property type="molecule type" value="Transcribed_RNA"/>
</dbReference>
<proteinExistence type="predicted"/>